<sequence>MDKKLTYWLASIIGGVVLATGMTYGMLQFAEVPLKSEDHVFAEINKEDILSNEAEVKGSNAQLLLKKKLFQLCIV</sequence>
<comment type="caution">
    <text evidence="2">The sequence shown here is derived from an EMBL/GenBank/DDBJ whole genome shotgun (WGS) entry which is preliminary data.</text>
</comment>
<organism evidence="2 3">
    <name type="scientific">Bacillus cereus VD154</name>
    <dbReference type="NCBI Taxonomy" id="1053238"/>
    <lineage>
        <taxon>Bacteria</taxon>
        <taxon>Bacillati</taxon>
        <taxon>Bacillota</taxon>
        <taxon>Bacilli</taxon>
        <taxon>Bacillales</taxon>
        <taxon>Bacillaceae</taxon>
        <taxon>Bacillus</taxon>
        <taxon>Bacillus cereus group</taxon>
    </lineage>
</organism>
<name>A0A9W5KWQ7_BACCE</name>
<dbReference type="AlphaFoldDB" id="A0A9W5KWQ7"/>
<proteinExistence type="predicted"/>
<feature type="transmembrane region" description="Helical" evidence="1">
    <location>
        <begin position="6"/>
        <end position="27"/>
    </location>
</feature>
<keyword evidence="1" id="KW-1133">Transmembrane helix</keyword>
<evidence type="ECO:0000313" key="2">
    <source>
        <dbReference type="EMBL" id="EJR71517.1"/>
    </source>
</evidence>
<dbReference type="EMBL" id="AHFG01000031">
    <property type="protein sequence ID" value="EJR71517.1"/>
    <property type="molecule type" value="Genomic_DNA"/>
</dbReference>
<evidence type="ECO:0000313" key="3">
    <source>
        <dbReference type="Proteomes" id="UP000006967"/>
    </source>
</evidence>
<evidence type="ECO:0000256" key="1">
    <source>
        <dbReference type="SAM" id="Phobius"/>
    </source>
</evidence>
<protein>
    <submittedName>
        <fullName evidence="2">Uncharacterized protein</fullName>
    </submittedName>
</protein>
<gene>
    <name evidence="2" type="ORF">IK5_02983</name>
</gene>
<keyword evidence="1" id="KW-0472">Membrane</keyword>
<reference evidence="2 3" key="1">
    <citation type="submission" date="2012-04" db="EMBL/GenBank/DDBJ databases">
        <title>The Genome Sequence of Bacillus cereus VD154.</title>
        <authorList>
            <consortium name="The Broad Institute Genome Sequencing Platform"/>
            <consortium name="The Broad Institute Genome Sequencing Center for Infectious Disease"/>
            <person name="Feldgarden M."/>
            <person name="Van der Auwera G.A."/>
            <person name="Mahillon J."/>
            <person name="Duprez V."/>
            <person name="Timmery S."/>
            <person name="Mattelet C."/>
            <person name="Dierick K."/>
            <person name="Sun M."/>
            <person name="Yu Z."/>
            <person name="Zhu L."/>
            <person name="Hu X."/>
            <person name="Shank E.B."/>
            <person name="Swiecicka I."/>
            <person name="Hansen B.M."/>
            <person name="Andrup L."/>
            <person name="Young S.K."/>
            <person name="Zeng Q."/>
            <person name="Gargeya S."/>
            <person name="Fitzgerald M."/>
            <person name="Haas B."/>
            <person name="Abouelleil A."/>
            <person name="Alvarado L."/>
            <person name="Arachchi H.M."/>
            <person name="Berlin A."/>
            <person name="Chapman S.B."/>
            <person name="Goldberg J."/>
            <person name="Griggs A."/>
            <person name="Gujja S."/>
            <person name="Hansen M."/>
            <person name="Howarth C."/>
            <person name="Imamovic A."/>
            <person name="Larimer J."/>
            <person name="McCowen C."/>
            <person name="Montmayeur A."/>
            <person name="Murphy C."/>
            <person name="Neiman D."/>
            <person name="Pearson M."/>
            <person name="Priest M."/>
            <person name="Roberts A."/>
            <person name="Saif S."/>
            <person name="Shea T."/>
            <person name="Sisk P."/>
            <person name="Sykes S."/>
            <person name="Wortman J."/>
            <person name="Nusbaum C."/>
            <person name="Birren B."/>
        </authorList>
    </citation>
    <scope>NUCLEOTIDE SEQUENCE [LARGE SCALE GENOMIC DNA]</scope>
    <source>
        <strain evidence="2 3">VD154</strain>
    </source>
</reference>
<dbReference type="Proteomes" id="UP000006967">
    <property type="component" value="Unassembled WGS sequence"/>
</dbReference>
<accession>A0A9W5KWQ7</accession>
<keyword evidence="1" id="KW-0812">Transmembrane</keyword>